<name>A0A2T9YNN2_9FUNG</name>
<keyword evidence="4" id="KW-0833">Ubl conjugation pathway</keyword>
<evidence type="ECO:0000313" key="9">
    <source>
        <dbReference type="Proteomes" id="UP000245383"/>
    </source>
</evidence>
<feature type="compositionally biased region" description="Basic and acidic residues" evidence="6">
    <location>
        <begin position="451"/>
        <end position="460"/>
    </location>
</feature>
<evidence type="ECO:0000256" key="3">
    <source>
        <dbReference type="ARBA" id="ARBA00022670"/>
    </source>
</evidence>
<dbReference type="AlphaFoldDB" id="A0A2T9YNN2"/>
<evidence type="ECO:0000259" key="7">
    <source>
        <dbReference type="PROSITE" id="PS50600"/>
    </source>
</evidence>
<accession>A0A2T9YNN2</accession>
<dbReference type="GO" id="GO:0006508">
    <property type="term" value="P:proteolysis"/>
    <property type="evidence" value="ECO:0007669"/>
    <property type="project" value="UniProtKB-KW"/>
</dbReference>
<evidence type="ECO:0000256" key="2">
    <source>
        <dbReference type="ARBA" id="ARBA00022553"/>
    </source>
</evidence>
<organism evidence="8 9">
    <name type="scientific">Smittium simulii</name>
    <dbReference type="NCBI Taxonomy" id="133385"/>
    <lineage>
        <taxon>Eukaryota</taxon>
        <taxon>Fungi</taxon>
        <taxon>Fungi incertae sedis</taxon>
        <taxon>Zoopagomycota</taxon>
        <taxon>Kickxellomycotina</taxon>
        <taxon>Harpellomycetes</taxon>
        <taxon>Harpellales</taxon>
        <taxon>Legeriomycetaceae</taxon>
        <taxon>Smittium</taxon>
    </lineage>
</organism>
<dbReference type="STRING" id="133385.A0A2T9YNN2"/>
<dbReference type="GO" id="GO:0070139">
    <property type="term" value="F:SUMO-specific endopeptidase activity"/>
    <property type="evidence" value="ECO:0007669"/>
    <property type="project" value="TreeGrafter"/>
</dbReference>
<feature type="compositionally biased region" description="Polar residues" evidence="6">
    <location>
        <begin position="352"/>
        <end position="369"/>
    </location>
</feature>
<feature type="region of interest" description="Disordered" evidence="6">
    <location>
        <begin position="661"/>
        <end position="680"/>
    </location>
</feature>
<dbReference type="Proteomes" id="UP000245383">
    <property type="component" value="Unassembled WGS sequence"/>
</dbReference>
<feature type="compositionally biased region" description="Low complexity" evidence="6">
    <location>
        <begin position="172"/>
        <end position="183"/>
    </location>
</feature>
<feature type="compositionally biased region" description="Polar residues" evidence="6">
    <location>
        <begin position="138"/>
        <end position="171"/>
    </location>
</feature>
<dbReference type="Gene3D" id="3.40.395.10">
    <property type="entry name" value="Adenoviral Proteinase, Chain A"/>
    <property type="match status" value="1"/>
</dbReference>
<dbReference type="GO" id="GO:0005737">
    <property type="term" value="C:cytoplasm"/>
    <property type="evidence" value="ECO:0007669"/>
    <property type="project" value="TreeGrafter"/>
</dbReference>
<feature type="compositionally biased region" description="Basic residues" evidence="6">
    <location>
        <begin position="10"/>
        <end position="20"/>
    </location>
</feature>
<dbReference type="PANTHER" id="PTHR46896">
    <property type="entry name" value="SENTRIN-SPECIFIC PROTEASE"/>
    <property type="match status" value="1"/>
</dbReference>
<keyword evidence="5" id="KW-0378">Hydrolase</keyword>
<comment type="similarity">
    <text evidence="1">Belongs to the peptidase C48 family.</text>
</comment>
<dbReference type="InterPro" id="IPR003653">
    <property type="entry name" value="Peptidase_C48_C"/>
</dbReference>
<dbReference type="SUPFAM" id="SSF54001">
    <property type="entry name" value="Cysteine proteinases"/>
    <property type="match status" value="1"/>
</dbReference>
<evidence type="ECO:0000256" key="4">
    <source>
        <dbReference type="ARBA" id="ARBA00022786"/>
    </source>
</evidence>
<feature type="region of interest" description="Disordered" evidence="6">
    <location>
        <begin position="138"/>
        <end position="185"/>
    </location>
</feature>
<dbReference type="Gene3D" id="1.10.418.20">
    <property type="match status" value="1"/>
</dbReference>
<reference evidence="8 9" key="1">
    <citation type="journal article" date="2018" name="MBio">
        <title>Comparative Genomics Reveals the Core Gene Toolbox for the Fungus-Insect Symbiosis.</title>
        <authorList>
            <person name="Wang Y."/>
            <person name="Stata M."/>
            <person name="Wang W."/>
            <person name="Stajich J.E."/>
            <person name="White M.M."/>
            <person name="Moncalvo J.M."/>
        </authorList>
    </citation>
    <scope>NUCLEOTIDE SEQUENCE [LARGE SCALE GENOMIC DNA]</scope>
    <source>
        <strain evidence="8 9">SWE-8-4</strain>
    </source>
</reference>
<feature type="region of interest" description="Disordered" evidence="6">
    <location>
        <begin position="480"/>
        <end position="525"/>
    </location>
</feature>
<evidence type="ECO:0000313" key="8">
    <source>
        <dbReference type="EMBL" id="PVU93975.1"/>
    </source>
</evidence>
<dbReference type="GO" id="GO:0005634">
    <property type="term" value="C:nucleus"/>
    <property type="evidence" value="ECO:0007669"/>
    <property type="project" value="TreeGrafter"/>
</dbReference>
<comment type="caution">
    <text evidence="8">The sequence shown here is derived from an EMBL/GenBank/DDBJ whole genome shotgun (WGS) entry which is preliminary data.</text>
</comment>
<keyword evidence="9" id="KW-1185">Reference proteome</keyword>
<dbReference type="EMBL" id="MBFR01000106">
    <property type="protein sequence ID" value="PVU93975.1"/>
    <property type="molecule type" value="Genomic_DNA"/>
</dbReference>
<feature type="region of interest" description="Disordered" evidence="6">
    <location>
        <begin position="1"/>
        <end position="31"/>
    </location>
</feature>
<dbReference type="InterPro" id="IPR051947">
    <property type="entry name" value="Sentrin-specific_protease"/>
</dbReference>
<proteinExistence type="inferred from homology"/>
<feature type="region of interest" description="Disordered" evidence="6">
    <location>
        <begin position="352"/>
        <end position="372"/>
    </location>
</feature>
<feature type="region of interest" description="Disordered" evidence="6">
    <location>
        <begin position="439"/>
        <end position="463"/>
    </location>
</feature>
<dbReference type="OrthoDB" id="442460at2759"/>
<dbReference type="InterPro" id="IPR038765">
    <property type="entry name" value="Papain-like_cys_pep_sf"/>
</dbReference>
<feature type="domain" description="Ubiquitin-like protease family profile" evidence="7">
    <location>
        <begin position="547"/>
        <end position="986"/>
    </location>
</feature>
<protein>
    <recommendedName>
        <fullName evidence="7">Ubiquitin-like protease family profile domain-containing protein</fullName>
    </recommendedName>
</protein>
<dbReference type="PROSITE" id="PS50600">
    <property type="entry name" value="ULP_PROTEASE"/>
    <property type="match status" value="1"/>
</dbReference>
<keyword evidence="3" id="KW-0645">Protease</keyword>
<dbReference type="PANTHER" id="PTHR46896:SF3">
    <property type="entry name" value="FI06413P-RELATED"/>
    <property type="match status" value="1"/>
</dbReference>
<dbReference type="GO" id="GO:0016926">
    <property type="term" value="P:protein desumoylation"/>
    <property type="evidence" value="ECO:0007669"/>
    <property type="project" value="TreeGrafter"/>
</dbReference>
<evidence type="ECO:0000256" key="1">
    <source>
        <dbReference type="ARBA" id="ARBA00005234"/>
    </source>
</evidence>
<sequence>MSSSRSGVKYGKHKGLKKPKKSDSNFLQDFEKKKNDNVSTFEEIINQNEHTNRTLRHNKRHRLDKMCDSSKSIFSKSNTFESSSTGVKMLQLTLNKISDSVNSPLNINKTFHVSSSEDEINNTRSFFDLVDTSSKFTSHQIPQDSKMLQSDQPNNTKDLILNSGQSLDNTTNPFDDNPFSSSSDKYKDKSLLVRCKHTISPKEKYNKESLDYKKIDNNIQMSSNSQNSTPLKSKYFLNDWVNTPNSSNSNNPFQLNSPISKRDASINTNYSPLNGIAKSLTIPSLKLSILALKINTKVLWAVKHKNVRFYLIMNFMSRSIKVMSTNKMVFEYSTKNNEAILAFKSIFESPLSNKDPSNNQCDISGNNTPKPKKSNLEVSIGIIFDMKHEQTLRVVALGTFKSRLEKITKNIVRLSVLSSKEHDSIVNIIGKHPELNVTLSSDSEAEPIKSNNHEKSETSTEKVASVKQIEDSEFINKSDSAQAPDFELNDDNTLKNPIPLDSIDTNLDSDSDFEQNKLTRRDRKPETKLEDGDLILFRFPFTSTTSIHVSKQDYMRLKDGEFLNDTLIDFYLRFLTENLKKSNPDLENQVFIYSSFFYELYCKYSKQEKEKRFDSVRKWTSKNDILSKKYLFVPINKNYHWFLALVINPNRLIKKNIENSEGSNIEPNSVDDDLTNTSNDNRTDSVEILLKSDNTSESINDNELKYENKEYNSTSNPLEPTNSSFIDSNVVIEKNDKAFYNFGNCSDEISENKKIDTKEIISLSDLKNLIQQKGYENEQQSIEEVNFGENVKSHENSPTDQVEQERIQLDEIQRETNAIEISKKASKTVSTDEIHIELSENAPNAQKLANSSISTQNAEDEILDDIMIKKYWFRGSSEQSFKNSGKKITETSSHKKIISDSTEPDNFKNTKNYIDLDLKTWIVIFDSLGGRHRSVIENLNAYIRSMVSDITGLDADGIIQGIYAKVPRQSNYSDCGLYLLQYVEEFMKDPSVLEKLVNRVEMQRWFSLERMHKKRSELKNLCGVLTNKYKESTLTQKDE</sequence>
<keyword evidence="2" id="KW-0597">Phosphoprotein</keyword>
<evidence type="ECO:0000256" key="5">
    <source>
        <dbReference type="ARBA" id="ARBA00022801"/>
    </source>
</evidence>
<feature type="compositionally biased region" description="Basic and acidic residues" evidence="6">
    <location>
        <begin position="514"/>
        <end position="525"/>
    </location>
</feature>
<gene>
    <name evidence="8" type="ORF">BB561_002908</name>
</gene>
<dbReference type="Pfam" id="PF02902">
    <property type="entry name" value="Peptidase_C48"/>
    <property type="match status" value="2"/>
</dbReference>
<evidence type="ECO:0000256" key="6">
    <source>
        <dbReference type="SAM" id="MobiDB-lite"/>
    </source>
</evidence>